<comment type="caution">
    <text evidence="8">The sequence shown here is derived from an EMBL/GenBank/DDBJ whole genome shotgun (WGS) entry which is preliminary data.</text>
</comment>
<dbReference type="CDD" id="cd00609">
    <property type="entry name" value="AAT_like"/>
    <property type="match status" value="1"/>
</dbReference>
<dbReference type="GO" id="GO:0006520">
    <property type="term" value="P:amino acid metabolic process"/>
    <property type="evidence" value="ECO:0007669"/>
    <property type="project" value="InterPro"/>
</dbReference>
<dbReference type="PANTHER" id="PTHR46383:SF4">
    <property type="entry name" value="AMINOTRANSFERASE"/>
    <property type="match status" value="1"/>
</dbReference>
<organism evidence="8 9">
    <name type="scientific">Bombilactobacillus mellis</name>
    <dbReference type="NCBI Taxonomy" id="1218508"/>
    <lineage>
        <taxon>Bacteria</taxon>
        <taxon>Bacillati</taxon>
        <taxon>Bacillota</taxon>
        <taxon>Bacilli</taxon>
        <taxon>Lactobacillales</taxon>
        <taxon>Lactobacillaceae</taxon>
        <taxon>Bombilactobacillus</taxon>
    </lineage>
</organism>
<dbReference type="Gene3D" id="3.90.1150.10">
    <property type="entry name" value="Aspartate Aminotransferase, domain 1"/>
    <property type="match status" value="1"/>
</dbReference>
<dbReference type="EMBL" id="JXBZ01000002">
    <property type="protein sequence ID" value="KJY51220.1"/>
    <property type="molecule type" value="Genomic_DNA"/>
</dbReference>
<keyword evidence="5" id="KW-0663">Pyridoxal phosphate</keyword>
<dbReference type="AlphaFoldDB" id="A0A0F4KXT5"/>
<accession>A0A0F4KXT5</accession>
<keyword evidence="4 6" id="KW-0808">Transferase</keyword>
<dbReference type="RefSeq" id="WP_045922168.1">
    <property type="nucleotide sequence ID" value="NZ_JBHTHW010000004.1"/>
</dbReference>
<evidence type="ECO:0000256" key="5">
    <source>
        <dbReference type="ARBA" id="ARBA00022898"/>
    </source>
</evidence>
<evidence type="ECO:0000313" key="8">
    <source>
        <dbReference type="EMBL" id="KJY51220.1"/>
    </source>
</evidence>
<comment type="cofactor">
    <cofactor evidence="1 6">
        <name>pyridoxal 5'-phosphate</name>
        <dbReference type="ChEBI" id="CHEBI:597326"/>
    </cofactor>
</comment>
<gene>
    <name evidence="8" type="ORF">JG29_02680</name>
</gene>
<dbReference type="Pfam" id="PF00155">
    <property type="entry name" value="Aminotran_1_2"/>
    <property type="match status" value="1"/>
</dbReference>
<dbReference type="Proteomes" id="UP000033695">
    <property type="component" value="Unassembled WGS sequence"/>
</dbReference>
<dbReference type="InterPro" id="IPR004838">
    <property type="entry name" value="NHTrfase_class1_PyrdxlP-BS"/>
</dbReference>
<dbReference type="PANTHER" id="PTHR46383">
    <property type="entry name" value="ASPARTATE AMINOTRANSFERASE"/>
    <property type="match status" value="1"/>
</dbReference>
<name>A0A0F4KXT5_9LACO</name>
<keyword evidence="9" id="KW-1185">Reference proteome</keyword>
<dbReference type="FunFam" id="3.40.640.10:FF:000033">
    <property type="entry name" value="Aspartate aminotransferase"/>
    <property type="match status" value="1"/>
</dbReference>
<dbReference type="STRING" id="1218508.JG29_02680"/>
<evidence type="ECO:0000256" key="4">
    <source>
        <dbReference type="ARBA" id="ARBA00022679"/>
    </source>
</evidence>
<dbReference type="GO" id="GO:0008483">
    <property type="term" value="F:transaminase activity"/>
    <property type="evidence" value="ECO:0007669"/>
    <property type="project" value="UniProtKB-KW"/>
</dbReference>
<evidence type="ECO:0000313" key="9">
    <source>
        <dbReference type="Proteomes" id="UP000033695"/>
    </source>
</evidence>
<protein>
    <recommendedName>
        <fullName evidence="6">Aminotransferase</fullName>
        <ecNumber evidence="6">2.6.1.-</ecNumber>
    </recommendedName>
</protein>
<evidence type="ECO:0000259" key="7">
    <source>
        <dbReference type="Pfam" id="PF00155"/>
    </source>
</evidence>
<dbReference type="InterPro" id="IPR015424">
    <property type="entry name" value="PyrdxlP-dep_Trfase"/>
</dbReference>
<dbReference type="HOGENOM" id="CLU_017584_4_3_9"/>
<dbReference type="EC" id="2.6.1.-" evidence="6"/>
<dbReference type="PATRIC" id="fig|1218508.4.peg.276"/>
<keyword evidence="3 6" id="KW-0032">Aminotransferase</keyword>
<evidence type="ECO:0000256" key="1">
    <source>
        <dbReference type="ARBA" id="ARBA00001933"/>
    </source>
</evidence>
<dbReference type="InterPro" id="IPR015421">
    <property type="entry name" value="PyrdxlP-dep_Trfase_major"/>
</dbReference>
<dbReference type="OrthoDB" id="9802328at2"/>
<dbReference type="GO" id="GO:0030170">
    <property type="term" value="F:pyridoxal phosphate binding"/>
    <property type="evidence" value="ECO:0007669"/>
    <property type="project" value="InterPro"/>
</dbReference>
<evidence type="ECO:0000256" key="3">
    <source>
        <dbReference type="ARBA" id="ARBA00022576"/>
    </source>
</evidence>
<evidence type="ECO:0000256" key="2">
    <source>
        <dbReference type="ARBA" id="ARBA00007441"/>
    </source>
</evidence>
<dbReference type="SUPFAM" id="SSF53383">
    <property type="entry name" value="PLP-dependent transferases"/>
    <property type="match status" value="1"/>
</dbReference>
<comment type="similarity">
    <text evidence="2 6">Belongs to the class-I pyridoxal-phosphate-dependent aminotransferase family.</text>
</comment>
<dbReference type="InterPro" id="IPR050596">
    <property type="entry name" value="AspAT/PAT-like"/>
</dbReference>
<dbReference type="Gene3D" id="3.40.640.10">
    <property type="entry name" value="Type I PLP-dependent aspartate aminotransferase-like (Major domain)"/>
    <property type="match status" value="1"/>
</dbReference>
<proteinExistence type="inferred from homology"/>
<dbReference type="PROSITE" id="PS00105">
    <property type="entry name" value="AA_TRANSFER_CLASS_1"/>
    <property type="match status" value="1"/>
</dbReference>
<sequence length="389" mass="43208">MANLEQRLSKSALQLQPQDIFLFNAKANKIPGVINMTVGEPNFSTPDHIKQAAEQAIDSQPLRYTIPEGKPELTQVIADFLASKYQLHYQPESEIVTTIGVTEGVFTTLKSILEPGDEVLLPSPCFTIYEPDIRLNQGVPVIIDTSKTDFRLDPQVLQQTLAAHPQAKAIILNYPNNPTGVTYTREQLQPLVDILQQYDIFVISDEIYSELSYTTKHVSMAQLLPQQTILLNGLSKSHAMTGWRVGYICGPQKIMQHILHVHELVTTSISAPSQYAAQEALAHGLDDTLPMKADYQKRRDVLLQGLTQLGFKVTKPQGAFYMFAQIAPQLNQDDRQLAQELLAQEKLALLPGSFFGVGGAGYVRFSYAASMTAIEGALDRLHDYINKVS</sequence>
<dbReference type="InterPro" id="IPR015422">
    <property type="entry name" value="PyrdxlP-dep_Trfase_small"/>
</dbReference>
<reference evidence="8 9" key="1">
    <citation type="submission" date="2014-12" db="EMBL/GenBank/DDBJ databases">
        <title>Comparative genomics of the lactic acid bacteria isolated from the honey bee gut.</title>
        <authorList>
            <person name="Ellegaard K.M."/>
            <person name="Tamarit D."/>
            <person name="Javelind E."/>
            <person name="Olofsson T."/>
            <person name="Andersson S.G."/>
            <person name="Vasquez A."/>
        </authorList>
    </citation>
    <scope>NUCLEOTIDE SEQUENCE [LARGE SCALE GENOMIC DNA]</scope>
    <source>
        <strain evidence="8 9">Hon2</strain>
    </source>
</reference>
<dbReference type="InterPro" id="IPR004839">
    <property type="entry name" value="Aminotransferase_I/II_large"/>
</dbReference>
<feature type="domain" description="Aminotransferase class I/classII large" evidence="7">
    <location>
        <begin position="32"/>
        <end position="373"/>
    </location>
</feature>
<evidence type="ECO:0000256" key="6">
    <source>
        <dbReference type="RuleBase" id="RU000481"/>
    </source>
</evidence>